<dbReference type="SFLD" id="SFLDG01129">
    <property type="entry name" value="C1.5:_HAD__Beta-PGM__Phosphata"/>
    <property type="match status" value="1"/>
</dbReference>
<evidence type="ECO:0000313" key="5">
    <source>
        <dbReference type="EMBL" id="CDQ40519.1"/>
    </source>
</evidence>
<feature type="active site" description="Schiff-base intermediate with substrate" evidence="4">
    <location>
        <position position="51"/>
    </location>
</feature>
<evidence type="ECO:0000313" key="6">
    <source>
        <dbReference type="Proteomes" id="UP000028875"/>
    </source>
</evidence>
<dbReference type="AlphaFoldDB" id="A0A024QDG1"/>
<dbReference type="CDD" id="cd02586">
    <property type="entry name" value="HAD_PHN"/>
    <property type="match status" value="1"/>
</dbReference>
<dbReference type="Gene3D" id="3.40.50.1000">
    <property type="entry name" value="HAD superfamily/HAD-like"/>
    <property type="match status" value="1"/>
</dbReference>
<evidence type="ECO:0000256" key="2">
    <source>
        <dbReference type="ARBA" id="ARBA00022842"/>
    </source>
</evidence>
<dbReference type="PANTHER" id="PTHR43434:SF19">
    <property type="entry name" value="PHOSPHONOACETALDEHYDE HYDROLASE"/>
    <property type="match status" value="1"/>
</dbReference>
<protein>
    <recommendedName>
        <fullName evidence="4">Phosphonoacetaldehyde hydrolase</fullName>
        <shortName evidence="4">Phosphonatase</shortName>
        <ecNumber evidence="4">3.11.1.1</ecNumber>
    </recommendedName>
    <alternativeName>
        <fullName evidence="4">Phosphonoacetaldehyde phosphonohydrolase</fullName>
    </alternativeName>
</protein>
<dbReference type="InterPro" id="IPR023198">
    <property type="entry name" value="PGP-like_dom2"/>
</dbReference>
<comment type="subunit">
    <text evidence="4">Homodimer.</text>
</comment>
<dbReference type="GO" id="GO:0000287">
    <property type="term" value="F:magnesium ion binding"/>
    <property type="evidence" value="ECO:0007669"/>
    <property type="project" value="UniProtKB-UniRule"/>
</dbReference>
<organism evidence="5 6">
    <name type="scientific">Virgibacillus massiliensis</name>
    <dbReference type="NCBI Taxonomy" id="1462526"/>
    <lineage>
        <taxon>Bacteria</taxon>
        <taxon>Bacillati</taxon>
        <taxon>Bacillota</taxon>
        <taxon>Bacilli</taxon>
        <taxon>Bacillales</taxon>
        <taxon>Bacillaceae</taxon>
        <taxon>Virgibacillus</taxon>
    </lineage>
</organism>
<comment type="similarity">
    <text evidence="4">Belongs to the HAD-like hydrolase superfamily. PhnX family.</text>
</comment>
<dbReference type="SFLD" id="SFLDG01135">
    <property type="entry name" value="C1.5.6:_HAD__Beta-PGM__Phospha"/>
    <property type="match status" value="1"/>
</dbReference>
<dbReference type="GO" id="GO:0005829">
    <property type="term" value="C:cytosol"/>
    <property type="evidence" value="ECO:0007669"/>
    <property type="project" value="TreeGrafter"/>
</dbReference>
<dbReference type="SFLD" id="SFLDS00003">
    <property type="entry name" value="Haloacid_Dehalogenase"/>
    <property type="match status" value="1"/>
</dbReference>
<gene>
    <name evidence="4 5" type="primary">phnX</name>
    <name evidence="5" type="ORF">BN990_02844</name>
</gene>
<keyword evidence="3 4" id="KW-0704">Schiff base</keyword>
<dbReference type="OrthoDB" id="5504491at2"/>
<dbReference type="InterPro" id="IPR006323">
    <property type="entry name" value="Phosphonoacetald_hydro"/>
</dbReference>
<feature type="active site" description="Nucleophile" evidence="4">
    <location>
        <position position="10"/>
    </location>
</feature>
<proteinExistence type="inferred from homology"/>
<dbReference type="STRING" id="1462526.BN990_02844"/>
<comment type="cofactor">
    <cofactor evidence="4">
        <name>Mg(2+)</name>
        <dbReference type="ChEBI" id="CHEBI:18420"/>
    </cofactor>
    <text evidence="4">Binds 1 Mg(2+) ion per subunit.</text>
</comment>
<dbReference type="GO" id="GO:0050194">
    <property type="term" value="F:phosphonoacetaldehyde hydrolase activity"/>
    <property type="evidence" value="ECO:0007669"/>
    <property type="project" value="UniProtKB-UniRule"/>
</dbReference>
<reference evidence="5 6" key="1">
    <citation type="submission" date="2014-03" db="EMBL/GenBank/DDBJ databases">
        <authorList>
            <person name="Urmite Genomes U."/>
        </authorList>
    </citation>
    <scope>NUCLEOTIDE SEQUENCE [LARGE SCALE GENOMIC DNA]</scope>
    <source>
        <strain evidence="5 6">Vm-5</strain>
    </source>
</reference>
<evidence type="ECO:0000256" key="1">
    <source>
        <dbReference type="ARBA" id="ARBA00022801"/>
    </source>
</evidence>
<dbReference type="InterPro" id="IPR050155">
    <property type="entry name" value="HAD-like_hydrolase_sf"/>
</dbReference>
<dbReference type="GO" id="GO:0006281">
    <property type="term" value="P:DNA repair"/>
    <property type="evidence" value="ECO:0007669"/>
    <property type="project" value="TreeGrafter"/>
</dbReference>
<dbReference type="RefSeq" id="WP_038245563.1">
    <property type="nucleotide sequence ID" value="NZ_BNER01000011.1"/>
</dbReference>
<comment type="caution">
    <text evidence="5">The sequence shown here is derived from an EMBL/GenBank/DDBJ whole genome shotgun (WGS) entry which is preliminary data.</text>
</comment>
<comment type="catalytic activity">
    <reaction evidence="4">
        <text>phosphonoacetaldehyde + H2O = acetaldehyde + phosphate + H(+)</text>
        <dbReference type="Rhea" id="RHEA:18905"/>
        <dbReference type="ChEBI" id="CHEBI:15343"/>
        <dbReference type="ChEBI" id="CHEBI:15377"/>
        <dbReference type="ChEBI" id="CHEBI:15378"/>
        <dbReference type="ChEBI" id="CHEBI:43474"/>
        <dbReference type="ChEBI" id="CHEBI:58383"/>
        <dbReference type="EC" id="3.11.1.1"/>
    </reaction>
</comment>
<evidence type="ECO:0000256" key="3">
    <source>
        <dbReference type="ARBA" id="ARBA00023270"/>
    </source>
</evidence>
<comment type="function">
    <text evidence="4">Involved in phosphonate degradation.</text>
</comment>
<accession>A0A024QDG1</accession>
<sequence>MNKVEAVIFDWAGTTVDYGCFAPLEVFLEIFRKEGVSVSVEEARGPMGMLKIEHIRTMLAEPRIRQEWIRVKGEEPSETDVHRMNDAFEDNLFQVLSHFTEPIPGVVDLVTLLRSRGIKIGATTGYTKAMMEIVAPGAKAQGYAPDCYFTADDVKAGRPYPWMCYRNAEELEVFPMNKLIKVGDTPTDMKEGKNAGMITVGVVLGSSELGLTKEEVEVTKTNELEERIRFVSEQLKAAGADYVIKQIRDLEAVVNDIEGTPLPKEEGSLL</sequence>
<dbReference type="EC" id="3.11.1.1" evidence="4"/>
<dbReference type="Gene3D" id="1.10.150.240">
    <property type="entry name" value="Putative phosphatase, domain 2"/>
    <property type="match status" value="1"/>
</dbReference>
<dbReference type="Pfam" id="PF00702">
    <property type="entry name" value="Hydrolase"/>
    <property type="match status" value="1"/>
</dbReference>
<feature type="binding site" evidence="4">
    <location>
        <position position="184"/>
    </location>
    <ligand>
        <name>Mg(2+)</name>
        <dbReference type="ChEBI" id="CHEBI:18420"/>
    </ligand>
</feature>
<dbReference type="SUPFAM" id="SSF56784">
    <property type="entry name" value="HAD-like"/>
    <property type="match status" value="1"/>
</dbReference>
<feature type="binding site" evidence="4">
    <location>
        <position position="10"/>
    </location>
    <ligand>
        <name>Mg(2+)</name>
        <dbReference type="ChEBI" id="CHEBI:18420"/>
    </ligand>
</feature>
<evidence type="ECO:0000256" key="4">
    <source>
        <dbReference type="HAMAP-Rule" id="MF_01375"/>
    </source>
</evidence>
<keyword evidence="2 4" id="KW-0460">Magnesium</keyword>
<dbReference type="InterPro" id="IPR023214">
    <property type="entry name" value="HAD_sf"/>
</dbReference>
<reference evidence="6" key="2">
    <citation type="submission" date="2014-05" db="EMBL/GenBank/DDBJ databases">
        <title>Draft genome sequence of Virgibacillus massiliensis Vm-5.</title>
        <authorList>
            <person name="Khelaifia S."/>
            <person name="Croce O."/>
            <person name="Lagier J.C."/>
            <person name="Raoult D."/>
        </authorList>
    </citation>
    <scope>NUCLEOTIDE SEQUENCE [LARGE SCALE GENOMIC DNA]</scope>
    <source>
        <strain evidence="6">Vm-5</strain>
    </source>
</reference>
<dbReference type="GO" id="GO:0019700">
    <property type="term" value="P:organic phosphonate catabolic process"/>
    <property type="evidence" value="ECO:0007669"/>
    <property type="project" value="InterPro"/>
</dbReference>
<keyword evidence="4" id="KW-0479">Metal-binding</keyword>
<dbReference type="HAMAP" id="MF_01375">
    <property type="entry name" value="PhnX"/>
    <property type="match status" value="1"/>
</dbReference>
<dbReference type="PANTHER" id="PTHR43434">
    <property type="entry name" value="PHOSPHOGLYCOLATE PHOSPHATASE"/>
    <property type="match status" value="1"/>
</dbReference>
<dbReference type="NCBIfam" id="TIGR01422">
    <property type="entry name" value="phosphonatase"/>
    <property type="match status" value="1"/>
</dbReference>
<dbReference type="Proteomes" id="UP000028875">
    <property type="component" value="Unassembled WGS sequence"/>
</dbReference>
<keyword evidence="6" id="KW-1185">Reference proteome</keyword>
<dbReference type="InterPro" id="IPR036412">
    <property type="entry name" value="HAD-like_sf"/>
</dbReference>
<keyword evidence="1 4" id="KW-0378">Hydrolase</keyword>
<name>A0A024QDG1_9BACI</name>
<dbReference type="EMBL" id="CCDP010000002">
    <property type="protein sequence ID" value="CDQ40519.1"/>
    <property type="molecule type" value="Genomic_DNA"/>
</dbReference>
<feature type="binding site" evidence="4">
    <location>
        <position position="12"/>
    </location>
    <ligand>
        <name>Mg(2+)</name>
        <dbReference type="ChEBI" id="CHEBI:18420"/>
    </ligand>
</feature>
<dbReference type="eggNOG" id="COG0637">
    <property type="taxonomic scope" value="Bacteria"/>
</dbReference>
<dbReference type="GO" id="GO:0008967">
    <property type="term" value="F:phosphoglycolate phosphatase activity"/>
    <property type="evidence" value="ECO:0007669"/>
    <property type="project" value="TreeGrafter"/>
</dbReference>